<proteinExistence type="predicted"/>
<evidence type="ECO:0000313" key="3">
    <source>
        <dbReference type="Proteomes" id="UP000236959"/>
    </source>
</evidence>
<evidence type="ECO:0000313" key="2">
    <source>
        <dbReference type="EMBL" id="POF28999.1"/>
    </source>
</evidence>
<name>A0A2S3UNC2_9HYPH</name>
<evidence type="ECO:0000256" key="1">
    <source>
        <dbReference type="SAM" id="MobiDB-lite"/>
    </source>
</evidence>
<protein>
    <submittedName>
        <fullName evidence="2">Uncharacterized protein</fullName>
    </submittedName>
</protein>
<reference evidence="2 3" key="1">
    <citation type="submission" date="2018-01" db="EMBL/GenBank/DDBJ databases">
        <title>Genomic Encyclopedia of Archaeal and Bacterial Type Strains, Phase II (KMG-II): from individual species to whole genera.</title>
        <authorList>
            <person name="Goeker M."/>
        </authorList>
    </citation>
    <scope>NUCLEOTIDE SEQUENCE [LARGE SCALE GENOMIC DNA]</scope>
    <source>
        <strain evidence="2 3">DSM 17023</strain>
    </source>
</reference>
<feature type="compositionally biased region" description="Pro residues" evidence="1">
    <location>
        <begin position="25"/>
        <end position="36"/>
    </location>
</feature>
<comment type="caution">
    <text evidence="2">The sequence shown here is derived from an EMBL/GenBank/DDBJ whole genome shotgun (WGS) entry which is preliminary data.</text>
</comment>
<gene>
    <name evidence="2" type="ORF">CLV41_1103</name>
</gene>
<sequence length="199" mass="21937">MASDRAGRAATQRVVVTNETAPHIPRCPGPEPGPSPKPDEAEKDPCARPGMQGVVTAREYGRSRARIPLGYSPGTRPNAHHTYRAVPALRRDLPRNRTKLRKTPARGRGCRVWWRHMDTDDRSCPHIPPVDSPDKRSAEPGSTRFQSLYRVFAVSASNGQIRNKQNSGPDPAIHAGHLKKIRPGFVATERHGCHGRAMA</sequence>
<feature type="region of interest" description="Disordered" evidence="1">
    <location>
        <begin position="121"/>
        <end position="141"/>
    </location>
</feature>
<dbReference type="AlphaFoldDB" id="A0A2S3UNC2"/>
<organism evidence="2 3">
    <name type="scientific">Roseibium marinum</name>
    <dbReference type="NCBI Taxonomy" id="281252"/>
    <lineage>
        <taxon>Bacteria</taxon>
        <taxon>Pseudomonadati</taxon>
        <taxon>Pseudomonadota</taxon>
        <taxon>Alphaproteobacteria</taxon>
        <taxon>Hyphomicrobiales</taxon>
        <taxon>Stappiaceae</taxon>
        <taxon>Roseibium</taxon>
    </lineage>
</organism>
<feature type="compositionally biased region" description="Basic and acidic residues" evidence="1">
    <location>
        <begin position="37"/>
        <end position="46"/>
    </location>
</feature>
<feature type="region of interest" description="Disordered" evidence="1">
    <location>
        <begin position="1"/>
        <end position="53"/>
    </location>
</feature>
<dbReference type="Proteomes" id="UP000236959">
    <property type="component" value="Unassembled WGS sequence"/>
</dbReference>
<accession>A0A2S3UNC2</accession>
<dbReference type="EMBL" id="PPCN01000010">
    <property type="protein sequence ID" value="POF28999.1"/>
    <property type="molecule type" value="Genomic_DNA"/>
</dbReference>
<keyword evidence="3" id="KW-1185">Reference proteome</keyword>